<gene>
    <name evidence="1" type="ORF">BOP93_12425</name>
</gene>
<name>A0A2L0RW76_9PSED</name>
<sequence>MTLSRARLSLESFVAQEQAIFRSLPISTPWAESFWGIGNWLPQRDVNKHALTFETHRQALEKTGYPAPPKGPLPFAFQDFSKALIVYLQRTRSLKFSMVAAYNIAVRRLYNTLFERGVSDPTLLTRGDFDRVVGFLRESGYKNIYDAISHLQVIANTIDNLQLTEFAIHFEHDAKPEKRRHDYISLHDPDRAVKQRKSDDRLPSREAMEAYALCSNNPLSDGEEILLRVIDLLIATGQRGNEVAVIPYDCWVERPIKGTTGEVVVDAHGKPLVECGIRYFAEKQFQSRVHWLAESDIPLARRAVERLKTLTNEQREIAAWQELHPGRIWSYPPQSVISDAKVLDWLGFSEARSASRNLYLFLTRNGVHPFDDEPDEKQGRSLKRRYVAGEIERLIVPRIRGHAALTENVGGQVRIVLRTSETLAIAFDGQFRFGGREANVFRAVPRRVTLGDINHALGDDEKYTSIFSRRSLTESDGTPIRLTSHQPRHWRNTIYHLTGMSDVQQALALGRKRLDQNVYYQHTSIEENTAAHHEFLAFNSYHERLDFLHTAIRGKRIHGALTDSYHALLSDKGTTTAEAFLTVHATALHVTPFGGCIHDFSQAPCPKHLQCWNGCSHLHLMGTPSERVNLEKQAKNLTKAISIMRDAGTGEAGSDVWLADQENKLKNLKSVLARDTNGGVQRVFPNGRPITVVDSDKRHSSVSDD</sequence>
<dbReference type="EMBL" id="CP018049">
    <property type="protein sequence ID" value="AUZ46363.1"/>
    <property type="molecule type" value="Genomic_DNA"/>
</dbReference>
<organism evidence="1 2">
    <name type="scientific">Pseudomonas orientalis</name>
    <dbReference type="NCBI Taxonomy" id="76758"/>
    <lineage>
        <taxon>Bacteria</taxon>
        <taxon>Pseudomonadati</taxon>
        <taxon>Pseudomonadota</taxon>
        <taxon>Gammaproteobacteria</taxon>
        <taxon>Pseudomonadales</taxon>
        <taxon>Pseudomonadaceae</taxon>
        <taxon>Pseudomonas</taxon>
    </lineage>
</organism>
<dbReference type="KEGG" id="poi:BOP93_12425"/>
<evidence type="ECO:0008006" key="3">
    <source>
        <dbReference type="Google" id="ProtNLM"/>
    </source>
</evidence>
<dbReference type="AlphaFoldDB" id="A0A2L0RW76"/>
<evidence type="ECO:0000313" key="1">
    <source>
        <dbReference type="EMBL" id="AUZ46363.1"/>
    </source>
</evidence>
<dbReference type="Proteomes" id="UP000239888">
    <property type="component" value="Chromosome"/>
</dbReference>
<reference evidence="1 2" key="1">
    <citation type="journal article" date="2018" name="Front. Microbiol.">
        <title>Pseudomonas orientalis F9: A Potent Antagonist against Phytopathogens with Phytotoxic Effect in the Apple Flower.</title>
        <authorList>
            <person name="Zengerer V."/>
            <person name="Schmid M."/>
            <person name="Bieri M."/>
            <person name="Muller D.C."/>
            <person name="Remus-Emsermann M.N.P."/>
            <person name="Ahrens C.H."/>
            <person name="Pelludat C."/>
        </authorList>
    </citation>
    <scope>NUCLEOTIDE SEQUENCE [LARGE SCALE GENOMIC DNA]</scope>
    <source>
        <strain evidence="1 2">F9</strain>
    </source>
</reference>
<proteinExistence type="predicted"/>
<evidence type="ECO:0000313" key="2">
    <source>
        <dbReference type="Proteomes" id="UP000239888"/>
    </source>
</evidence>
<protein>
    <recommendedName>
        <fullName evidence="3">Integrase</fullName>
    </recommendedName>
</protein>
<accession>A0A2L0RW76</accession>
<dbReference type="RefSeq" id="WP_104502923.1">
    <property type="nucleotide sequence ID" value="NZ_CP018049.1"/>
</dbReference>